<proteinExistence type="predicted"/>
<feature type="transmembrane region" description="Helical" evidence="1">
    <location>
        <begin position="106"/>
        <end position="125"/>
    </location>
</feature>
<accession>A0ABN1IFQ8</accession>
<evidence type="ECO:0000256" key="1">
    <source>
        <dbReference type="SAM" id="Phobius"/>
    </source>
</evidence>
<reference evidence="2 3" key="1">
    <citation type="journal article" date="2019" name="Int. J. Syst. Evol. Microbiol.">
        <title>The Global Catalogue of Microorganisms (GCM) 10K type strain sequencing project: providing services to taxonomists for standard genome sequencing and annotation.</title>
        <authorList>
            <consortium name="The Broad Institute Genomics Platform"/>
            <consortium name="The Broad Institute Genome Sequencing Center for Infectious Disease"/>
            <person name="Wu L."/>
            <person name="Ma J."/>
        </authorList>
    </citation>
    <scope>NUCLEOTIDE SEQUENCE [LARGE SCALE GENOMIC DNA]</scope>
    <source>
        <strain evidence="2 3">JCM 15421</strain>
    </source>
</reference>
<keyword evidence="1" id="KW-0812">Transmembrane</keyword>
<gene>
    <name evidence="2" type="ORF">GCM10009105_14580</name>
</gene>
<feature type="transmembrane region" description="Helical" evidence="1">
    <location>
        <begin position="37"/>
        <end position="59"/>
    </location>
</feature>
<name>A0ABN1IFQ8_9GAMM</name>
<keyword evidence="3" id="KW-1185">Reference proteome</keyword>
<evidence type="ECO:0008006" key="4">
    <source>
        <dbReference type="Google" id="ProtNLM"/>
    </source>
</evidence>
<evidence type="ECO:0000313" key="2">
    <source>
        <dbReference type="EMBL" id="GAA0712195.1"/>
    </source>
</evidence>
<feature type="transmembrane region" description="Helical" evidence="1">
    <location>
        <begin position="12"/>
        <end position="31"/>
    </location>
</feature>
<keyword evidence="1" id="KW-0472">Membrane</keyword>
<keyword evidence="1" id="KW-1133">Transmembrane helix</keyword>
<evidence type="ECO:0000313" key="3">
    <source>
        <dbReference type="Proteomes" id="UP001501523"/>
    </source>
</evidence>
<sequence>MPRFTSRDYRRQMLVLTTIYVAVMLLVWPHARNASSLPWKIVLALAPVLPVVQLIWLMAKRAVHSDELEQRVHLVALSTATGFICVLCLVGGFLCAAGVLTVGGDVLIWVFPVLCVSYGAARWQLARRYGGLGCE</sequence>
<organism evidence="2 3">
    <name type="scientific">Dokdonella soli</name>
    <dbReference type="NCBI Taxonomy" id="529810"/>
    <lineage>
        <taxon>Bacteria</taxon>
        <taxon>Pseudomonadati</taxon>
        <taxon>Pseudomonadota</taxon>
        <taxon>Gammaproteobacteria</taxon>
        <taxon>Lysobacterales</taxon>
        <taxon>Rhodanobacteraceae</taxon>
        <taxon>Dokdonella</taxon>
    </lineage>
</organism>
<dbReference type="EMBL" id="BAAAEU010000006">
    <property type="protein sequence ID" value="GAA0712195.1"/>
    <property type="molecule type" value="Genomic_DNA"/>
</dbReference>
<dbReference type="RefSeq" id="WP_343788782.1">
    <property type="nucleotide sequence ID" value="NZ_BAAAEU010000006.1"/>
</dbReference>
<dbReference type="Proteomes" id="UP001501523">
    <property type="component" value="Unassembled WGS sequence"/>
</dbReference>
<feature type="transmembrane region" description="Helical" evidence="1">
    <location>
        <begin position="71"/>
        <end position="100"/>
    </location>
</feature>
<protein>
    <recommendedName>
        <fullName evidence="4">Transmembrane protein</fullName>
    </recommendedName>
</protein>
<comment type="caution">
    <text evidence="2">The sequence shown here is derived from an EMBL/GenBank/DDBJ whole genome shotgun (WGS) entry which is preliminary data.</text>
</comment>